<name>A0A0J8DD24_CLOCY</name>
<evidence type="ECO:0000313" key="7">
    <source>
        <dbReference type="EMBL" id="KMT22154.1"/>
    </source>
</evidence>
<dbReference type="GO" id="GO:0070041">
    <property type="term" value="F:rRNA (uridine-C5-)-methyltransferase activity"/>
    <property type="evidence" value="ECO:0007669"/>
    <property type="project" value="TreeGrafter"/>
</dbReference>
<sequence length="452" mass="50622">MVKKNDELEVYIDHMLFPNIGVAYVDDSKVKIKGALKGQKVKIRISKKRSDKIEGKVLEIIEPSPLEIEKQCEHFGACGGCAYQNLSYESQLKLKESQVKEIIDEVVEDYEFLPIVESPSPINYRNKMEFSFGDIERDGELALGMHKKGSFYEVVTVNGCQIIDEDFKKVLLATLDFFKGKGVTFYKTRNHEGYLRHLVVRKAHATGEMLVNFVSTTQNEVDLTPLVESLTSLKLDGKINGILHTLNDTLSDVVKSDETRLLYGTDSITESLLGLNFKISPFSFFQTNSKGAEVLYSVVRDFAGDIKGKEIFDLYSGTGTIAQIMAPVASKVTGIEIVEEAVEAAKENAKLNGLDNCHFIAGDVLKEIENLKGNKPDVIILDPPREGIHPKAIHKIINFKCKEIVYVSCKPTSLARDLVVLQERGYKVEKVQCVDMFPYTAHVETVCLLKKK</sequence>
<protein>
    <submittedName>
        <fullName evidence="7">23S rRNA (Uracil-5-)-methyltransferase RumA</fullName>
    </submittedName>
</protein>
<evidence type="ECO:0000256" key="5">
    <source>
        <dbReference type="PROSITE-ProRule" id="PRU10015"/>
    </source>
</evidence>
<keyword evidence="8" id="KW-1185">Reference proteome</keyword>
<dbReference type="InterPro" id="IPR012340">
    <property type="entry name" value="NA-bd_OB-fold"/>
</dbReference>
<feature type="binding site" evidence="4">
    <location>
        <position position="336"/>
    </location>
    <ligand>
        <name>S-adenosyl-L-methionine</name>
        <dbReference type="ChEBI" id="CHEBI:59789"/>
    </ligand>
</feature>
<dbReference type="Gene3D" id="2.40.50.140">
    <property type="entry name" value="Nucleic acid-binding proteins"/>
    <property type="match status" value="1"/>
</dbReference>
<dbReference type="AlphaFoldDB" id="A0A0J8DD24"/>
<dbReference type="PANTHER" id="PTHR11061">
    <property type="entry name" value="RNA M5U METHYLTRANSFERASE"/>
    <property type="match status" value="1"/>
</dbReference>
<dbReference type="InterPro" id="IPR029063">
    <property type="entry name" value="SAM-dependent_MTases_sf"/>
</dbReference>
<evidence type="ECO:0000256" key="4">
    <source>
        <dbReference type="PROSITE-ProRule" id="PRU01024"/>
    </source>
</evidence>
<comment type="caution">
    <text evidence="7">The sequence shown here is derived from an EMBL/GenBank/DDBJ whole genome shotgun (WGS) entry which is preliminary data.</text>
</comment>
<evidence type="ECO:0000259" key="6">
    <source>
        <dbReference type="PROSITE" id="PS50926"/>
    </source>
</evidence>
<dbReference type="SUPFAM" id="SSF50249">
    <property type="entry name" value="Nucleic acid-binding proteins"/>
    <property type="match status" value="1"/>
</dbReference>
<dbReference type="STRING" id="1121307.CLCY_4c01270"/>
<dbReference type="CDD" id="cd02440">
    <property type="entry name" value="AdoMet_MTases"/>
    <property type="match status" value="1"/>
</dbReference>
<dbReference type="FunFam" id="2.40.50.1070:FF:000003">
    <property type="entry name" value="23S rRNA (Uracil-5-)-methyltransferase RumA"/>
    <property type="match status" value="1"/>
</dbReference>
<keyword evidence="3 4" id="KW-0949">S-adenosyl-L-methionine</keyword>
<dbReference type="Pfam" id="PF05958">
    <property type="entry name" value="tRNA_U5-meth_tr"/>
    <property type="match status" value="1"/>
</dbReference>
<dbReference type="InterPro" id="IPR002792">
    <property type="entry name" value="TRAM_dom"/>
</dbReference>
<dbReference type="InterPro" id="IPR030390">
    <property type="entry name" value="MeTrfase_TrmA_AS"/>
</dbReference>
<dbReference type="EMBL" id="LFVU01000024">
    <property type="protein sequence ID" value="KMT22154.1"/>
    <property type="molecule type" value="Genomic_DNA"/>
</dbReference>
<dbReference type="PROSITE" id="PS50926">
    <property type="entry name" value="TRAM"/>
    <property type="match status" value="1"/>
</dbReference>
<dbReference type="PATRIC" id="fig|1121307.3.peg.1781"/>
<dbReference type="GO" id="GO:0070475">
    <property type="term" value="P:rRNA base methylation"/>
    <property type="evidence" value="ECO:0007669"/>
    <property type="project" value="TreeGrafter"/>
</dbReference>
<comment type="similarity">
    <text evidence="4">Belongs to the class I-like SAM-binding methyltransferase superfamily. RNA M5U methyltransferase family.</text>
</comment>
<evidence type="ECO:0000256" key="2">
    <source>
        <dbReference type="ARBA" id="ARBA00022679"/>
    </source>
</evidence>
<dbReference type="Proteomes" id="UP000036756">
    <property type="component" value="Unassembled WGS sequence"/>
</dbReference>
<feature type="domain" description="TRAM" evidence="6">
    <location>
        <begin position="1"/>
        <end position="59"/>
    </location>
</feature>
<dbReference type="InterPro" id="IPR030391">
    <property type="entry name" value="MeTrfase_TrmA_CS"/>
</dbReference>
<dbReference type="PANTHER" id="PTHR11061:SF30">
    <property type="entry name" value="TRNA (URACIL(54)-C(5))-METHYLTRANSFERASE"/>
    <property type="match status" value="1"/>
</dbReference>
<feature type="binding site" evidence="4">
    <location>
        <position position="286"/>
    </location>
    <ligand>
        <name>S-adenosyl-L-methionine</name>
        <dbReference type="ChEBI" id="CHEBI:59789"/>
    </ligand>
</feature>
<proteinExistence type="inferred from homology"/>
<dbReference type="InterPro" id="IPR010280">
    <property type="entry name" value="U5_MeTrfase_fam"/>
</dbReference>
<evidence type="ECO:0000256" key="3">
    <source>
        <dbReference type="ARBA" id="ARBA00022691"/>
    </source>
</evidence>
<feature type="active site" description="Nucleophile" evidence="4">
    <location>
        <position position="409"/>
    </location>
</feature>
<dbReference type="PROSITE" id="PS51687">
    <property type="entry name" value="SAM_MT_RNA_M5U"/>
    <property type="match status" value="1"/>
</dbReference>
<evidence type="ECO:0000313" key="8">
    <source>
        <dbReference type="Proteomes" id="UP000036756"/>
    </source>
</evidence>
<dbReference type="RefSeq" id="WP_048570249.1">
    <property type="nucleotide sequence ID" value="NZ_LFVU01000024.1"/>
</dbReference>
<accession>A0A0J8DD24</accession>
<dbReference type="Gene3D" id="3.40.50.150">
    <property type="entry name" value="Vaccinia Virus protein VP39"/>
    <property type="match status" value="1"/>
</dbReference>
<reference evidence="7 8" key="1">
    <citation type="submission" date="2015-06" db="EMBL/GenBank/DDBJ databases">
        <title>Draft genome sequence of the purine-degrading Clostridium cylindrosporum HC-1 (DSM 605).</title>
        <authorList>
            <person name="Poehlein A."/>
            <person name="Schiel-Bengelsdorf B."/>
            <person name="Bengelsdorf F."/>
            <person name="Daniel R."/>
            <person name="Duerre P."/>
        </authorList>
    </citation>
    <scope>NUCLEOTIDE SEQUENCE [LARGE SCALE GENOMIC DNA]</scope>
    <source>
        <strain evidence="7 8">DSM 605</strain>
    </source>
</reference>
<feature type="binding site" evidence="4">
    <location>
        <position position="315"/>
    </location>
    <ligand>
        <name>S-adenosyl-L-methionine</name>
        <dbReference type="ChEBI" id="CHEBI:59789"/>
    </ligand>
</feature>
<dbReference type="SUPFAM" id="SSF53335">
    <property type="entry name" value="S-adenosyl-L-methionine-dependent methyltransferases"/>
    <property type="match status" value="1"/>
</dbReference>
<feature type="active site" evidence="5">
    <location>
        <position position="409"/>
    </location>
</feature>
<keyword evidence="1 4" id="KW-0489">Methyltransferase</keyword>
<dbReference type="PROSITE" id="PS01231">
    <property type="entry name" value="TRMA_2"/>
    <property type="match status" value="1"/>
</dbReference>
<feature type="binding site" evidence="4">
    <location>
        <position position="382"/>
    </location>
    <ligand>
        <name>S-adenosyl-L-methionine</name>
        <dbReference type="ChEBI" id="CHEBI:59789"/>
    </ligand>
</feature>
<keyword evidence="2 4" id="KW-0808">Transferase</keyword>
<dbReference type="PROSITE" id="PS01230">
    <property type="entry name" value="TRMA_1"/>
    <property type="match status" value="1"/>
</dbReference>
<dbReference type="FunFam" id="3.40.50.150:FF:000009">
    <property type="entry name" value="23S rRNA (Uracil(1939)-C(5))-methyltransferase RlmD"/>
    <property type="match status" value="1"/>
</dbReference>
<dbReference type="NCBIfam" id="TIGR00479">
    <property type="entry name" value="rumA"/>
    <property type="match status" value="1"/>
</dbReference>
<dbReference type="Gene3D" id="2.40.50.1070">
    <property type="match status" value="1"/>
</dbReference>
<gene>
    <name evidence="7" type="primary">rumA</name>
    <name evidence="7" type="ORF">CLCY_4c01270</name>
</gene>
<dbReference type="OrthoDB" id="9804590at2"/>
<organism evidence="7 8">
    <name type="scientific">Clostridium cylindrosporum DSM 605</name>
    <dbReference type="NCBI Taxonomy" id="1121307"/>
    <lineage>
        <taxon>Bacteria</taxon>
        <taxon>Bacillati</taxon>
        <taxon>Bacillota</taxon>
        <taxon>Clostridia</taxon>
        <taxon>Eubacteriales</taxon>
        <taxon>Clostridiaceae</taxon>
        <taxon>Clostridium</taxon>
    </lineage>
</organism>
<evidence type="ECO:0000256" key="1">
    <source>
        <dbReference type="ARBA" id="ARBA00022603"/>
    </source>
</evidence>